<dbReference type="Proteomes" id="UP000029084">
    <property type="component" value="Chromosome"/>
</dbReference>
<feature type="transmembrane region" description="Helical" evidence="1">
    <location>
        <begin position="260"/>
        <end position="279"/>
    </location>
</feature>
<feature type="transmembrane region" description="Helical" evidence="1">
    <location>
        <begin position="233"/>
        <end position="254"/>
    </location>
</feature>
<dbReference type="EMBL" id="CP012176">
    <property type="protein sequence ID" value="AKV84004.1"/>
    <property type="molecule type" value="Genomic_DNA"/>
</dbReference>
<reference evidence="2 4" key="1">
    <citation type="journal article" date="2014" name="J. Bacteriol.">
        <title>Role of an Archaeal PitA Transporter in the Copper and Arsenic Resistance of Metallosphaera sedula, an Extreme Thermoacidophile.</title>
        <authorList>
            <person name="McCarthy S."/>
            <person name="Ai C."/>
            <person name="Wheaton G."/>
            <person name="Tevatia R."/>
            <person name="Eckrich V."/>
            <person name="Kelly R."/>
            <person name="Blum P."/>
        </authorList>
    </citation>
    <scope>NUCLEOTIDE SEQUENCE [LARGE SCALE GENOMIC DNA]</scope>
    <source>
        <strain evidence="2 4">CuR1</strain>
    </source>
</reference>
<evidence type="ECO:0000313" key="2">
    <source>
        <dbReference type="EMBL" id="AIM28228.1"/>
    </source>
</evidence>
<dbReference type="EMBL" id="CP008822">
    <property type="protein sequence ID" value="AIM28228.1"/>
    <property type="molecule type" value="Genomic_DNA"/>
</dbReference>
<dbReference type="Proteomes" id="UP000056255">
    <property type="component" value="Chromosome"/>
</dbReference>
<evidence type="ECO:0000313" key="4">
    <source>
        <dbReference type="Proteomes" id="UP000029084"/>
    </source>
</evidence>
<feature type="transmembrane region" description="Helical" evidence="1">
    <location>
        <begin position="506"/>
        <end position="526"/>
    </location>
</feature>
<evidence type="ECO:0000313" key="5">
    <source>
        <dbReference type="Proteomes" id="UP000056255"/>
    </source>
</evidence>
<dbReference type="OMA" id="MNTRINE"/>
<feature type="transmembrane region" description="Helical" evidence="1">
    <location>
        <begin position="315"/>
        <end position="333"/>
    </location>
</feature>
<proteinExistence type="predicted"/>
<gene>
    <name evidence="2" type="ORF">HA72_2105</name>
    <name evidence="3" type="ORF">MsedE_2158</name>
</gene>
<dbReference type="PATRIC" id="fig|43687.9.peg.2262"/>
<dbReference type="InterPro" id="IPR056569">
    <property type="entry name" value="ArlJ-like"/>
</dbReference>
<feature type="transmembrane region" description="Helical" evidence="1">
    <location>
        <begin position="471"/>
        <end position="494"/>
    </location>
</feature>
<protein>
    <recommendedName>
        <fullName evidence="6">Type II secretion system protein</fullName>
    </recommendedName>
</protein>
<keyword evidence="1" id="KW-0472">Membrane</keyword>
<organism evidence="2 4">
    <name type="scientific">Metallosphaera sedula</name>
    <dbReference type="NCBI Taxonomy" id="43687"/>
    <lineage>
        <taxon>Archaea</taxon>
        <taxon>Thermoproteota</taxon>
        <taxon>Thermoprotei</taxon>
        <taxon>Sulfolobales</taxon>
        <taxon>Sulfolobaceae</taxon>
        <taxon>Metallosphaera</taxon>
    </lineage>
</organism>
<reference evidence="3 5" key="2">
    <citation type="submission" date="2015-07" db="EMBL/GenBank/DDBJ databases">
        <title>Physiological, transcriptional responses and genome re-sequencing of acid resistant extremely thermoacidophilic Metallosphaera sedula SARC-M1.</title>
        <authorList>
            <person name="Ai C."/>
            <person name="McCarthy S."/>
            <person name="Eckrich V."/>
            <person name="Rudrappa D."/>
            <person name="Qiu G."/>
            <person name="Blum P."/>
        </authorList>
    </citation>
    <scope>NUCLEOTIDE SEQUENCE [LARGE SCALE GENOMIC DNA]</scope>
    <source>
        <strain evidence="3 5">SARC-M1</strain>
    </source>
</reference>
<dbReference type="AlphaFoldDB" id="A0A088E892"/>
<feature type="transmembrane region" description="Helical" evidence="1">
    <location>
        <begin position="291"/>
        <end position="309"/>
    </location>
</feature>
<dbReference type="GeneID" id="91756642"/>
<feature type="transmembrane region" description="Helical" evidence="1">
    <location>
        <begin position="447"/>
        <end position="465"/>
    </location>
</feature>
<dbReference type="PANTHER" id="PTHR35402">
    <property type="entry name" value="INTEGRAL MEMBRANE PROTEIN-RELATED"/>
    <property type="match status" value="1"/>
</dbReference>
<feature type="transmembrane region" description="Helical" evidence="1">
    <location>
        <begin position="65"/>
        <end position="81"/>
    </location>
</feature>
<sequence>MSKVRFEFKNITLRMGRFLEFLDRTRYFPLLSTIHPFNLFLRLIRQNIEVYGGSISRVENLSNRSFLIFLISLSLIGILVWHMGIYFVPLLIIPVLVYLLPVIYILASKMEYLSRLNLELLPFSILLYLNASLGKGLYETFNDVNQSSLFIAFRKEFEIIQRYGIFHGKSFLDGIQRRIKNLRTGLIVKLYSSSLSGQFLGVTMGQRSLEFINDLLGNIREAFNNYVSKASEIVEVIFSIFLLVPLVAIGFQGLSSNNNGEILLIPLLFAPLIYLWISVSQPNMGIHVKIGKLQLVGLLLSTALLALPFNLLLRVGITFLATQLILFPSYLVIKRDESILADFPTILREIGDFTKLGYGIRASIQRINFDELGLHKPTVKFFDNVKKQIGMGNNIYFGSIQNEQVKFIVELLNILDRKGGEGVRVLQELSDMIYSITLSRTKLQRELSTFNILALITPVLFWFSTTSIETISSFSSSTLGLLNLGYSLTLSLLYTKLSKFTFLNPVVYISVTLISILLSILPPGLLS</sequence>
<evidence type="ECO:0008006" key="6">
    <source>
        <dbReference type="Google" id="ProtNLM"/>
    </source>
</evidence>
<dbReference type="OrthoDB" id="34765at2157"/>
<name>A0A088E892_9CREN</name>
<accession>A0A088E892</accession>
<dbReference type="PANTHER" id="PTHR35402:SF1">
    <property type="entry name" value="TYPE II SECRETION SYSTEM PROTEIN GSPF DOMAIN-CONTAINING PROTEIN"/>
    <property type="match status" value="1"/>
</dbReference>
<feature type="transmembrane region" description="Helical" evidence="1">
    <location>
        <begin position="87"/>
        <end position="107"/>
    </location>
</feature>
<evidence type="ECO:0000256" key="1">
    <source>
        <dbReference type="SAM" id="Phobius"/>
    </source>
</evidence>
<dbReference type="NCBIfam" id="NF046075">
    <property type="entry name" value="UpsF"/>
    <property type="match status" value="1"/>
</dbReference>
<keyword evidence="1" id="KW-1133">Transmembrane helix</keyword>
<evidence type="ECO:0000313" key="3">
    <source>
        <dbReference type="EMBL" id="AKV84004.1"/>
    </source>
</evidence>
<dbReference type="RefSeq" id="WP_012022032.1">
    <property type="nucleotide sequence ID" value="NZ_AP019770.1"/>
</dbReference>
<keyword evidence="1" id="KW-0812">Transmembrane</keyword>